<reference evidence="1 2" key="1">
    <citation type="submission" date="2024-07" db="EMBL/GenBank/DDBJ databases">
        <title>The genome sequence of type strain Sediminicola luteus GDMCC 1.2596T.</title>
        <authorList>
            <person name="Liu Y."/>
        </authorList>
    </citation>
    <scope>NUCLEOTIDE SEQUENCE [LARGE SCALE GENOMIC DNA]</scope>
    <source>
        <strain evidence="1 2">GDMCC 1.2596</strain>
    </source>
</reference>
<evidence type="ECO:0000313" key="2">
    <source>
        <dbReference type="Proteomes" id="UP001549773"/>
    </source>
</evidence>
<dbReference type="RefSeq" id="WP_354618603.1">
    <property type="nucleotide sequence ID" value="NZ_JBEWYP010000005.1"/>
</dbReference>
<accession>A0ABV2TX18</accession>
<proteinExistence type="predicted"/>
<comment type="caution">
    <text evidence="1">The sequence shown here is derived from an EMBL/GenBank/DDBJ whole genome shotgun (WGS) entry which is preliminary data.</text>
</comment>
<dbReference type="EMBL" id="JBEWYP010000005">
    <property type="protein sequence ID" value="MET7029799.1"/>
    <property type="molecule type" value="Genomic_DNA"/>
</dbReference>
<gene>
    <name evidence="1" type="ORF">ABXZ32_10350</name>
</gene>
<name>A0ABV2TX18_9FLAO</name>
<dbReference type="InterPro" id="IPR025534">
    <property type="entry name" value="DUF4420"/>
</dbReference>
<sequence length="325" mass="37208">MVDLFKKYLKLKEKGTTKDGFILVDTIPEINCHKMGVSNAGLPIFFIATRDRDESALDIKLKLIQVEFQKNCELISEQGEKKNGVYSIVSLKSDSEELVKYFINTVFYLIRQLEEDPSFSQIKSELNNLVNLFQSLTKPPKKTIQGLWSELLFIEQSVDPYYLIGCWHQNKSDRYDFNDGYEKLEVKSTSKPNRVHRFSLSQLQVISNTLVLIGSTFTIEIAKGVSANDLIQEISRKVTDSSLMFKINKVVAETMGNEIERIYDTYFDYKLAINSIKYYDIQDVPTIVNALIPLEITNVKFDCDLTGVSEIHEQSTNSKLSNALF</sequence>
<keyword evidence="2" id="KW-1185">Reference proteome</keyword>
<evidence type="ECO:0000313" key="1">
    <source>
        <dbReference type="EMBL" id="MET7029799.1"/>
    </source>
</evidence>
<organism evidence="1 2">
    <name type="scientific">Sediminicola luteus</name>
    <dbReference type="NCBI Taxonomy" id="319238"/>
    <lineage>
        <taxon>Bacteria</taxon>
        <taxon>Pseudomonadati</taxon>
        <taxon>Bacteroidota</taxon>
        <taxon>Flavobacteriia</taxon>
        <taxon>Flavobacteriales</taxon>
        <taxon>Flavobacteriaceae</taxon>
        <taxon>Sediminicola</taxon>
    </lineage>
</organism>
<dbReference type="Proteomes" id="UP001549773">
    <property type="component" value="Unassembled WGS sequence"/>
</dbReference>
<protein>
    <submittedName>
        <fullName evidence="1">PD-(D/E)XK motif protein</fullName>
    </submittedName>
</protein>
<dbReference type="Pfam" id="PF14390">
    <property type="entry name" value="DUF4420"/>
    <property type="match status" value="1"/>
</dbReference>